<dbReference type="PANTHER" id="PTHR15379:SF2">
    <property type="entry name" value="CELL GROWTH REGULATOR WITH RING FINGER DOMAIN PROTEIN 1"/>
    <property type="match status" value="1"/>
</dbReference>
<reference evidence="17" key="1">
    <citation type="journal article" date="2006" name="Science">
        <title>Ancient noncoding elements conserved in the human genome.</title>
        <authorList>
            <person name="Venkatesh B."/>
            <person name="Kirkness E.F."/>
            <person name="Loh Y.H."/>
            <person name="Halpern A.L."/>
            <person name="Lee A.P."/>
            <person name="Johnson J."/>
            <person name="Dandona N."/>
            <person name="Viswanathan L.D."/>
            <person name="Tay A."/>
            <person name="Venter J.C."/>
            <person name="Strausberg R.L."/>
            <person name="Brenner S."/>
        </authorList>
    </citation>
    <scope>NUCLEOTIDE SEQUENCE [LARGE SCALE GENOMIC DNA]</scope>
</reference>
<keyword evidence="6" id="KW-0256">Endoplasmic reticulum</keyword>
<dbReference type="Gene3D" id="3.30.40.10">
    <property type="entry name" value="Zinc/RING finger domain, C3HC4 (zinc finger)"/>
    <property type="match status" value="1"/>
</dbReference>
<evidence type="ECO:0000256" key="4">
    <source>
        <dbReference type="ARBA" id="ARBA00022771"/>
    </source>
</evidence>
<dbReference type="KEGG" id="cmk:103175242"/>
<feature type="transmembrane region" description="Helical" evidence="14">
    <location>
        <begin position="15"/>
        <end position="38"/>
    </location>
</feature>
<keyword evidence="9" id="KW-0131">Cell cycle</keyword>
<evidence type="ECO:0000256" key="7">
    <source>
        <dbReference type="ARBA" id="ARBA00022833"/>
    </source>
</evidence>
<evidence type="ECO:0000256" key="5">
    <source>
        <dbReference type="ARBA" id="ARBA00022810"/>
    </source>
</evidence>
<evidence type="ECO:0000259" key="15">
    <source>
        <dbReference type="PROSITE" id="PS50089"/>
    </source>
</evidence>
<evidence type="ECO:0000256" key="9">
    <source>
        <dbReference type="ARBA" id="ARBA00023306"/>
    </source>
</evidence>
<keyword evidence="14" id="KW-0472">Membrane</keyword>
<sequence>MAALFLVMLFEYSPLFYITLIFVCFVVTTAVILGWFVWDIPVIIRNSEETESGVPVQKKRMVQVTNPFALDVADPLSASVTGRISLKSHCIEKCLLTTYWGCSVQKLQEGLQKHIYSSRIKEPNNLEEAIDGEYLHREQFLIEKERTDKRYSQLPKNSLIKDFGNLPRTRYPLVAMLTLAEEEDREVYEIVSLVTVIHIPDEKYELTCRILYQYLLTAQGHVYDLKRLFISADDHSLPSAKPSEKDERTKKILETFETTEDLDSHDESSKDCVVCQNAPVNWVLLPCRHTCLCDHCVKYFKQCPMCREFVRESFALLGLPVRTEMQCGAAEDQVENQMVVDDWGDVDEEEIHNGVNEWLEL</sequence>
<dbReference type="GeneTree" id="ENSGT00390000004542"/>
<keyword evidence="5" id="KW-0338">Growth arrest</keyword>
<dbReference type="GO" id="GO:0005783">
    <property type="term" value="C:endoplasmic reticulum"/>
    <property type="evidence" value="ECO:0007669"/>
    <property type="project" value="UniProtKB-SubCell"/>
</dbReference>
<dbReference type="PANTHER" id="PTHR15379">
    <property type="entry name" value="CELL GROWTH REGULATOR WITH RING FINGER DOMAIN PROTEIN 1"/>
    <property type="match status" value="1"/>
</dbReference>
<dbReference type="PROSITE" id="PS50089">
    <property type="entry name" value="ZF_RING_2"/>
    <property type="match status" value="1"/>
</dbReference>
<evidence type="ECO:0000256" key="6">
    <source>
        <dbReference type="ARBA" id="ARBA00022824"/>
    </source>
</evidence>
<evidence type="ECO:0000256" key="13">
    <source>
        <dbReference type="PROSITE-ProRule" id="PRU00175"/>
    </source>
</evidence>
<evidence type="ECO:0000256" key="14">
    <source>
        <dbReference type="SAM" id="Phobius"/>
    </source>
</evidence>
<dbReference type="Proteomes" id="UP000314986">
    <property type="component" value="Unassembled WGS sequence"/>
</dbReference>
<name>A0A4W3IUR2_CALMI</name>
<keyword evidence="3" id="KW-0479">Metal-binding</keyword>
<dbReference type="Pfam" id="PF13920">
    <property type="entry name" value="zf-C3HC4_3"/>
    <property type="match status" value="1"/>
</dbReference>
<evidence type="ECO:0000313" key="17">
    <source>
        <dbReference type="Proteomes" id="UP000314986"/>
    </source>
</evidence>
<reference evidence="16" key="4">
    <citation type="submission" date="2025-08" db="UniProtKB">
        <authorList>
            <consortium name="Ensembl"/>
        </authorList>
    </citation>
    <scope>IDENTIFICATION</scope>
</reference>
<evidence type="ECO:0000256" key="1">
    <source>
        <dbReference type="ARBA" id="ARBA00004123"/>
    </source>
</evidence>
<keyword evidence="17" id="KW-1185">Reference proteome</keyword>
<dbReference type="CTD" id="10668"/>
<keyword evidence="14" id="KW-1133">Transmembrane helix</keyword>
<organism evidence="16 17">
    <name type="scientific">Callorhinchus milii</name>
    <name type="common">Ghost shark</name>
    <dbReference type="NCBI Taxonomy" id="7868"/>
    <lineage>
        <taxon>Eukaryota</taxon>
        <taxon>Metazoa</taxon>
        <taxon>Chordata</taxon>
        <taxon>Craniata</taxon>
        <taxon>Vertebrata</taxon>
        <taxon>Chondrichthyes</taxon>
        <taxon>Holocephali</taxon>
        <taxon>Chimaeriformes</taxon>
        <taxon>Callorhinchidae</taxon>
        <taxon>Callorhinchus</taxon>
    </lineage>
</organism>
<dbReference type="GO" id="GO:0051726">
    <property type="term" value="P:regulation of cell cycle"/>
    <property type="evidence" value="ECO:0007669"/>
    <property type="project" value="UniProtKB-KW"/>
</dbReference>
<evidence type="ECO:0000256" key="3">
    <source>
        <dbReference type="ARBA" id="ARBA00022723"/>
    </source>
</evidence>
<dbReference type="AlphaFoldDB" id="A0A4W3IUR2"/>
<dbReference type="STRING" id="7868.ENSCMIP00000024400"/>
<evidence type="ECO:0000256" key="8">
    <source>
        <dbReference type="ARBA" id="ARBA00023242"/>
    </source>
</evidence>
<dbReference type="FunFam" id="3.30.40.10:FF:000421">
    <property type="entry name" value="Cell growth regulator with ring finger domain 1"/>
    <property type="match status" value="1"/>
</dbReference>
<gene>
    <name evidence="16" type="primary">cgrrf1</name>
</gene>
<dbReference type="GO" id="GO:0030308">
    <property type="term" value="P:negative regulation of cell growth"/>
    <property type="evidence" value="ECO:0007669"/>
    <property type="project" value="TreeGrafter"/>
</dbReference>
<dbReference type="InParanoid" id="A0A4W3IUR2"/>
<keyword evidence="8" id="KW-0539">Nucleus</keyword>
<dbReference type="GeneID" id="103175242"/>
<reference evidence="17" key="3">
    <citation type="journal article" date="2014" name="Nature">
        <title>Elephant shark genome provides unique insights into gnathostome evolution.</title>
        <authorList>
            <consortium name="International Elephant Shark Genome Sequencing Consortium"/>
            <person name="Venkatesh B."/>
            <person name="Lee A.P."/>
            <person name="Ravi V."/>
            <person name="Maurya A.K."/>
            <person name="Lian M.M."/>
            <person name="Swann J.B."/>
            <person name="Ohta Y."/>
            <person name="Flajnik M.F."/>
            <person name="Sutoh Y."/>
            <person name="Kasahara M."/>
            <person name="Hoon S."/>
            <person name="Gangu V."/>
            <person name="Roy S.W."/>
            <person name="Irimia M."/>
            <person name="Korzh V."/>
            <person name="Kondrychyn I."/>
            <person name="Lim Z.W."/>
            <person name="Tay B.H."/>
            <person name="Tohari S."/>
            <person name="Kong K.W."/>
            <person name="Ho S."/>
            <person name="Lorente-Galdos B."/>
            <person name="Quilez J."/>
            <person name="Marques-Bonet T."/>
            <person name="Raney B.J."/>
            <person name="Ingham P.W."/>
            <person name="Tay A."/>
            <person name="Hillier L.W."/>
            <person name="Minx P."/>
            <person name="Boehm T."/>
            <person name="Wilson R.K."/>
            <person name="Brenner S."/>
            <person name="Warren W.C."/>
        </authorList>
    </citation>
    <scope>NUCLEOTIDE SEQUENCE [LARGE SCALE GENOMIC DNA]</scope>
</reference>
<proteinExistence type="predicted"/>
<evidence type="ECO:0000313" key="16">
    <source>
        <dbReference type="Ensembl" id="ENSCMIP00000024400.1"/>
    </source>
</evidence>
<protein>
    <recommendedName>
        <fullName evidence="11">Cell growth regulator with RING finger domain protein 1</fullName>
    </recommendedName>
    <alternativeName>
        <fullName evidence="12">Cell growth regulatory gene 19 protein</fullName>
    </alternativeName>
</protein>
<keyword evidence="4 13" id="KW-0863">Zinc-finger</keyword>
<dbReference type="CDD" id="cd16787">
    <property type="entry name" value="mRING-HC-C3HC5_CGRF1"/>
    <property type="match status" value="1"/>
</dbReference>
<dbReference type="OrthoDB" id="10251219at2759"/>
<evidence type="ECO:0000256" key="11">
    <source>
        <dbReference type="ARBA" id="ARBA00070853"/>
    </source>
</evidence>
<reference evidence="16" key="5">
    <citation type="submission" date="2025-09" db="UniProtKB">
        <authorList>
            <consortium name="Ensembl"/>
        </authorList>
    </citation>
    <scope>IDENTIFICATION</scope>
</reference>
<dbReference type="Ensembl" id="ENSCMIT00000024807.1">
    <property type="protein sequence ID" value="ENSCMIP00000024400.1"/>
    <property type="gene ID" value="ENSCMIG00000010818.1"/>
</dbReference>
<dbReference type="OMA" id="IYCQLPK"/>
<dbReference type="SUPFAM" id="SSF57850">
    <property type="entry name" value="RING/U-box"/>
    <property type="match status" value="1"/>
</dbReference>
<accession>A0A4W3IUR2</accession>
<dbReference type="GO" id="GO:0005634">
    <property type="term" value="C:nucleus"/>
    <property type="evidence" value="ECO:0007669"/>
    <property type="project" value="UniProtKB-SubCell"/>
</dbReference>
<keyword evidence="7" id="KW-0862">Zinc</keyword>
<comment type="function">
    <text evidence="10">Able to inhibit growth in several cell lines.</text>
</comment>
<dbReference type="InterPro" id="IPR013083">
    <property type="entry name" value="Znf_RING/FYVE/PHD"/>
</dbReference>
<evidence type="ECO:0000256" key="12">
    <source>
        <dbReference type="ARBA" id="ARBA00077522"/>
    </source>
</evidence>
<dbReference type="RefSeq" id="XP_007886333.1">
    <property type="nucleotide sequence ID" value="XM_007888142.2"/>
</dbReference>
<comment type="subcellular location">
    <subcellularLocation>
        <location evidence="2">Endoplasmic reticulum</location>
    </subcellularLocation>
    <subcellularLocation>
        <location evidence="1">Nucleus</location>
    </subcellularLocation>
</comment>
<evidence type="ECO:0000256" key="10">
    <source>
        <dbReference type="ARBA" id="ARBA00054111"/>
    </source>
</evidence>
<dbReference type="InterPro" id="IPR042496">
    <property type="entry name" value="CGRF1"/>
</dbReference>
<evidence type="ECO:0000256" key="2">
    <source>
        <dbReference type="ARBA" id="ARBA00004240"/>
    </source>
</evidence>
<reference evidence="17" key="2">
    <citation type="journal article" date="2007" name="PLoS Biol.">
        <title>Survey sequencing and comparative analysis of the elephant shark (Callorhinchus milii) genome.</title>
        <authorList>
            <person name="Venkatesh B."/>
            <person name="Kirkness E.F."/>
            <person name="Loh Y.H."/>
            <person name="Halpern A.L."/>
            <person name="Lee A.P."/>
            <person name="Johnson J."/>
            <person name="Dandona N."/>
            <person name="Viswanathan L.D."/>
            <person name="Tay A."/>
            <person name="Venter J.C."/>
            <person name="Strausberg R.L."/>
            <person name="Brenner S."/>
        </authorList>
    </citation>
    <scope>NUCLEOTIDE SEQUENCE [LARGE SCALE GENOMIC DNA]</scope>
</reference>
<keyword evidence="14" id="KW-0812">Transmembrane</keyword>
<dbReference type="InterPro" id="IPR001841">
    <property type="entry name" value="Znf_RING"/>
</dbReference>
<feature type="domain" description="RING-type" evidence="15">
    <location>
        <begin position="272"/>
        <end position="307"/>
    </location>
</feature>
<dbReference type="GO" id="GO:0008270">
    <property type="term" value="F:zinc ion binding"/>
    <property type="evidence" value="ECO:0007669"/>
    <property type="project" value="UniProtKB-KW"/>
</dbReference>